<sequence length="377" mass="42354">MASSEKWLFTHLGVALASLNVSQIQPTTVPVSSDGGHELLCSYSWTSQDQPTAYVPGEPSRYVSRPIPLSLLQDKGVYCIDQNSDKNPQYPFEVVFRAMKVMKPGFKFDDIDIVINRNTLRKLLQFCEDTSRHSWRIDLYLVGNTLVVERHEKSTIETLGKAPYTVFGHNFERAVTMPPTGMRNSVGHHRVLRYDLGGLNCAVRFEVDAAYRKTTDMSATVAQGGPQQPISEAQDSSASHRLTIVPHGIVTPHEQAAEIKSIRHGGVPLNVMLPQLWFGRTRYLIRGFHDWGDFSSIQVDNVNNELKQWEEADKNQDSLRKVAGILGQMREIVKNSETKSCAVIWKSDNPQDLQVFATAECVLPLPDGLIAEFWDKS</sequence>
<dbReference type="PANTHER" id="PTHR35179">
    <property type="entry name" value="PROTEIN CBG02620"/>
    <property type="match status" value="1"/>
</dbReference>
<organism evidence="2 3">
    <name type="scientific">Fusarium sarcochroum</name>
    <dbReference type="NCBI Taxonomy" id="1208366"/>
    <lineage>
        <taxon>Eukaryota</taxon>
        <taxon>Fungi</taxon>
        <taxon>Dikarya</taxon>
        <taxon>Ascomycota</taxon>
        <taxon>Pezizomycotina</taxon>
        <taxon>Sordariomycetes</taxon>
        <taxon>Hypocreomycetidae</taxon>
        <taxon>Hypocreales</taxon>
        <taxon>Nectriaceae</taxon>
        <taxon>Fusarium</taxon>
        <taxon>Fusarium lateritium species complex</taxon>
    </lineage>
</organism>
<dbReference type="AlphaFoldDB" id="A0A8H4X791"/>
<reference evidence="2" key="1">
    <citation type="journal article" date="2020" name="BMC Genomics">
        <title>Correction to: Identification and distribution of gene clusters required for synthesis of sphingolipid metabolism inhibitors in diverse species of the filamentous fungus Fusarium.</title>
        <authorList>
            <person name="Kim H.S."/>
            <person name="Lohmar J.M."/>
            <person name="Busman M."/>
            <person name="Brown D.W."/>
            <person name="Naumann T.A."/>
            <person name="Divon H.H."/>
            <person name="Lysoe E."/>
            <person name="Uhlig S."/>
            <person name="Proctor R.H."/>
        </authorList>
    </citation>
    <scope>NUCLEOTIDE SEQUENCE</scope>
    <source>
        <strain evidence="2">NRRL 20472</strain>
    </source>
</reference>
<proteinExistence type="predicted"/>
<evidence type="ECO:0000313" key="2">
    <source>
        <dbReference type="EMBL" id="KAF4963619.1"/>
    </source>
</evidence>
<feature type="signal peptide" evidence="1">
    <location>
        <begin position="1"/>
        <end position="17"/>
    </location>
</feature>
<accession>A0A8H4X791</accession>
<gene>
    <name evidence="2" type="ORF">FSARC_8404</name>
</gene>
<dbReference type="Proteomes" id="UP000622797">
    <property type="component" value="Unassembled WGS sequence"/>
</dbReference>
<evidence type="ECO:0008006" key="4">
    <source>
        <dbReference type="Google" id="ProtNLM"/>
    </source>
</evidence>
<keyword evidence="3" id="KW-1185">Reference proteome</keyword>
<feature type="chain" id="PRO_5034232361" description="Geranylgeranyl pyrophosphate synthetase" evidence="1">
    <location>
        <begin position="18"/>
        <end position="377"/>
    </location>
</feature>
<name>A0A8H4X791_9HYPO</name>
<evidence type="ECO:0000313" key="3">
    <source>
        <dbReference type="Proteomes" id="UP000622797"/>
    </source>
</evidence>
<dbReference type="PANTHER" id="PTHR35179:SF2">
    <property type="entry name" value="START DOMAIN-CONTAINING PROTEIN"/>
    <property type="match status" value="1"/>
</dbReference>
<comment type="caution">
    <text evidence="2">The sequence shown here is derived from an EMBL/GenBank/DDBJ whole genome shotgun (WGS) entry which is preliminary data.</text>
</comment>
<keyword evidence="1" id="KW-0732">Signal</keyword>
<dbReference type="EMBL" id="JABEXW010000462">
    <property type="protein sequence ID" value="KAF4963619.1"/>
    <property type="molecule type" value="Genomic_DNA"/>
</dbReference>
<evidence type="ECO:0000256" key="1">
    <source>
        <dbReference type="SAM" id="SignalP"/>
    </source>
</evidence>
<protein>
    <recommendedName>
        <fullName evidence="4">Geranylgeranyl pyrophosphate synthetase</fullName>
    </recommendedName>
</protein>
<dbReference type="OrthoDB" id="420564at2759"/>
<reference evidence="2" key="2">
    <citation type="submission" date="2020-05" db="EMBL/GenBank/DDBJ databases">
        <authorList>
            <person name="Kim H.-S."/>
            <person name="Proctor R.H."/>
            <person name="Brown D.W."/>
        </authorList>
    </citation>
    <scope>NUCLEOTIDE SEQUENCE</scope>
    <source>
        <strain evidence="2">NRRL 20472</strain>
    </source>
</reference>